<keyword evidence="4" id="KW-1185">Reference proteome</keyword>
<protein>
    <recommendedName>
        <fullName evidence="2">F-box domain-containing protein</fullName>
    </recommendedName>
</protein>
<feature type="compositionally biased region" description="Basic residues" evidence="1">
    <location>
        <begin position="346"/>
        <end position="355"/>
    </location>
</feature>
<dbReference type="InterPro" id="IPR006527">
    <property type="entry name" value="F-box-assoc_dom_typ1"/>
</dbReference>
<feature type="domain" description="F-box" evidence="2">
    <location>
        <begin position="1"/>
        <end position="48"/>
    </location>
</feature>
<dbReference type="Pfam" id="PF00646">
    <property type="entry name" value="F-box"/>
    <property type="match status" value="1"/>
</dbReference>
<dbReference type="InterPro" id="IPR017451">
    <property type="entry name" value="F-box-assoc_interact_dom"/>
</dbReference>
<dbReference type="OrthoDB" id="904379at2759"/>
<name>A0A2G9G4B1_9LAMI</name>
<dbReference type="InterPro" id="IPR036047">
    <property type="entry name" value="F-box-like_dom_sf"/>
</dbReference>
<dbReference type="AlphaFoldDB" id="A0A2G9G4B1"/>
<dbReference type="NCBIfam" id="TIGR01640">
    <property type="entry name" value="F_box_assoc_1"/>
    <property type="match status" value="1"/>
</dbReference>
<proteinExistence type="predicted"/>
<organism evidence="3 4">
    <name type="scientific">Handroanthus impetiginosus</name>
    <dbReference type="NCBI Taxonomy" id="429701"/>
    <lineage>
        <taxon>Eukaryota</taxon>
        <taxon>Viridiplantae</taxon>
        <taxon>Streptophyta</taxon>
        <taxon>Embryophyta</taxon>
        <taxon>Tracheophyta</taxon>
        <taxon>Spermatophyta</taxon>
        <taxon>Magnoliopsida</taxon>
        <taxon>eudicotyledons</taxon>
        <taxon>Gunneridae</taxon>
        <taxon>Pentapetalae</taxon>
        <taxon>asterids</taxon>
        <taxon>lamiids</taxon>
        <taxon>Lamiales</taxon>
        <taxon>Bignoniaceae</taxon>
        <taxon>Crescentiina</taxon>
        <taxon>Tabebuia alliance</taxon>
        <taxon>Handroanthus</taxon>
    </lineage>
</organism>
<dbReference type="EMBL" id="NKXS01007135">
    <property type="protein sequence ID" value="PIN00157.1"/>
    <property type="molecule type" value="Genomic_DNA"/>
</dbReference>
<dbReference type="Proteomes" id="UP000231279">
    <property type="component" value="Unassembled WGS sequence"/>
</dbReference>
<evidence type="ECO:0000256" key="1">
    <source>
        <dbReference type="SAM" id="MobiDB-lite"/>
    </source>
</evidence>
<gene>
    <name evidence="3" type="ORF">CDL12_27338</name>
</gene>
<dbReference type="CDD" id="cd22157">
    <property type="entry name" value="F-box_AtFBW1-like"/>
    <property type="match status" value="1"/>
</dbReference>
<feature type="region of interest" description="Disordered" evidence="1">
    <location>
        <begin position="332"/>
        <end position="355"/>
    </location>
</feature>
<dbReference type="Gene3D" id="1.20.1280.50">
    <property type="match status" value="1"/>
</dbReference>
<comment type="caution">
    <text evidence="3">The sequence shown here is derived from an EMBL/GenBank/DDBJ whole genome shotgun (WGS) entry which is preliminary data.</text>
</comment>
<evidence type="ECO:0000313" key="3">
    <source>
        <dbReference type="EMBL" id="PIN00157.1"/>
    </source>
</evidence>
<reference evidence="4" key="1">
    <citation type="journal article" date="2018" name="Gigascience">
        <title>Genome assembly of the Pink Ipe (Handroanthus impetiginosus, Bignoniaceae), a highly valued, ecologically keystone Neotropical timber forest tree.</title>
        <authorList>
            <person name="Silva-Junior O.B."/>
            <person name="Grattapaglia D."/>
            <person name="Novaes E."/>
            <person name="Collevatti R.G."/>
        </authorList>
    </citation>
    <scope>NUCLEOTIDE SEQUENCE [LARGE SCALE GENOMIC DNA]</scope>
    <source>
        <strain evidence="4">cv. UFG-1</strain>
    </source>
</reference>
<dbReference type="InterPro" id="IPR001810">
    <property type="entry name" value="F-box_dom"/>
</dbReference>
<sequence length="355" mass="40612">MAHIPTDVISTILCWLPVDTLLRFRSVCKFWRGLIDDPHFINMHLNRFFLNGDSSLYSVYSDSPNAQIRNHVVDACVTEVNHPIKRDESSTLVMGNCNGLILISNDVEDCGWWNPSTRKYRKLPNFKFMKPRGLIMGQYHAGLGYDQTTDDYKVARIMQACNLKNQDAYAETMAFSLKSGTWKRTKDFPFWMTQDAGGTYALGALYWVATDVASRVNFGVLEGFLCMSCNYILDRIDIWLLKKDHGETECWTKLLSVAQTDVNWCMENVKAITRSSSGKQILLEKDHEQLMWYDLEKKLVTKTWMPHRPRTFNAILCSESLVQVNGGSCGDDGVGKNTGKADSKQRQHKKRYSIN</sequence>
<dbReference type="InterPro" id="IPR050796">
    <property type="entry name" value="SCF_F-box_component"/>
</dbReference>
<accession>A0A2G9G4B1</accession>
<dbReference type="Pfam" id="PF07734">
    <property type="entry name" value="FBA_1"/>
    <property type="match status" value="1"/>
</dbReference>
<dbReference type="PANTHER" id="PTHR31672:SF13">
    <property type="entry name" value="F-BOX PROTEIN CPR30-LIKE"/>
    <property type="match status" value="1"/>
</dbReference>
<dbReference type="PANTHER" id="PTHR31672">
    <property type="entry name" value="BNACNNG10540D PROTEIN"/>
    <property type="match status" value="1"/>
</dbReference>
<evidence type="ECO:0000259" key="2">
    <source>
        <dbReference type="PROSITE" id="PS50181"/>
    </source>
</evidence>
<dbReference type="SUPFAM" id="SSF81383">
    <property type="entry name" value="F-box domain"/>
    <property type="match status" value="1"/>
</dbReference>
<dbReference type="SMART" id="SM00256">
    <property type="entry name" value="FBOX"/>
    <property type="match status" value="1"/>
</dbReference>
<dbReference type="STRING" id="429701.A0A2G9G4B1"/>
<dbReference type="PROSITE" id="PS50181">
    <property type="entry name" value="FBOX"/>
    <property type="match status" value="1"/>
</dbReference>
<evidence type="ECO:0000313" key="4">
    <source>
        <dbReference type="Proteomes" id="UP000231279"/>
    </source>
</evidence>